<dbReference type="GeneID" id="5487993"/>
<dbReference type="KEGG" id="ssl:SS1G_07193"/>
<dbReference type="InParanoid" id="A7EPE4"/>
<dbReference type="RefSeq" id="XP_001591747.1">
    <property type="nucleotide sequence ID" value="XM_001591697.1"/>
</dbReference>
<evidence type="ECO:0000313" key="1">
    <source>
        <dbReference type="EMBL" id="EDO04710.1"/>
    </source>
</evidence>
<reference evidence="2" key="1">
    <citation type="journal article" date="2011" name="PLoS Genet.">
        <title>Genomic analysis of the necrotrophic fungal pathogens Sclerotinia sclerotiorum and Botrytis cinerea.</title>
        <authorList>
            <person name="Amselem J."/>
            <person name="Cuomo C.A."/>
            <person name="van Kan J.A."/>
            <person name="Viaud M."/>
            <person name="Benito E.P."/>
            <person name="Couloux A."/>
            <person name="Coutinho P.M."/>
            <person name="de Vries R.P."/>
            <person name="Dyer P.S."/>
            <person name="Fillinger S."/>
            <person name="Fournier E."/>
            <person name="Gout L."/>
            <person name="Hahn M."/>
            <person name="Kohn L."/>
            <person name="Lapalu N."/>
            <person name="Plummer K.M."/>
            <person name="Pradier J.M."/>
            <person name="Quevillon E."/>
            <person name="Sharon A."/>
            <person name="Simon A."/>
            <person name="ten Have A."/>
            <person name="Tudzynski B."/>
            <person name="Tudzynski P."/>
            <person name="Wincker P."/>
            <person name="Andrew M."/>
            <person name="Anthouard V."/>
            <person name="Beever R.E."/>
            <person name="Beffa R."/>
            <person name="Benoit I."/>
            <person name="Bouzid O."/>
            <person name="Brault B."/>
            <person name="Chen Z."/>
            <person name="Choquer M."/>
            <person name="Collemare J."/>
            <person name="Cotton P."/>
            <person name="Danchin E.G."/>
            <person name="Da Silva C."/>
            <person name="Gautier A."/>
            <person name="Giraud C."/>
            <person name="Giraud T."/>
            <person name="Gonzalez C."/>
            <person name="Grossetete S."/>
            <person name="Guldener U."/>
            <person name="Henrissat B."/>
            <person name="Howlett B.J."/>
            <person name="Kodira C."/>
            <person name="Kretschmer M."/>
            <person name="Lappartient A."/>
            <person name="Leroch M."/>
            <person name="Levis C."/>
            <person name="Mauceli E."/>
            <person name="Neuveglise C."/>
            <person name="Oeser B."/>
            <person name="Pearson M."/>
            <person name="Poulain J."/>
            <person name="Poussereau N."/>
            <person name="Quesneville H."/>
            <person name="Rascle C."/>
            <person name="Schumacher J."/>
            <person name="Segurens B."/>
            <person name="Sexton A."/>
            <person name="Silva E."/>
            <person name="Sirven C."/>
            <person name="Soanes D.M."/>
            <person name="Talbot N.J."/>
            <person name="Templeton M."/>
            <person name="Yandava C."/>
            <person name="Yarden O."/>
            <person name="Zeng Q."/>
            <person name="Rollins J.A."/>
            <person name="Lebrun M.H."/>
            <person name="Dickman M."/>
        </authorList>
    </citation>
    <scope>NUCLEOTIDE SEQUENCE [LARGE SCALE GENOMIC DNA]</scope>
    <source>
        <strain evidence="2">ATCC 18683 / 1980 / Ss-1</strain>
    </source>
</reference>
<dbReference type="HOGENOM" id="CLU_2122559_0_0_1"/>
<name>A7EPE4_SCLS1</name>
<accession>A7EPE4</accession>
<dbReference type="Proteomes" id="UP000001312">
    <property type="component" value="Unassembled WGS sequence"/>
</dbReference>
<evidence type="ECO:0000313" key="2">
    <source>
        <dbReference type="Proteomes" id="UP000001312"/>
    </source>
</evidence>
<organism evidence="1 2">
    <name type="scientific">Sclerotinia sclerotiorum (strain ATCC 18683 / 1980 / Ss-1)</name>
    <name type="common">White mold</name>
    <name type="synonym">Whetzelinia sclerotiorum</name>
    <dbReference type="NCBI Taxonomy" id="665079"/>
    <lineage>
        <taxon>Eukaryota</taxon>
        <taxon>Fungi</taxon>
        <taxon>Dikarya</taxon>
        <taxon>Ascomycota</taxon>
        <taxon>Pezizomycotina</taxon>
        <taxon>Leotiomycetes</taxon>
        <taxon>Helotiales</taxon>
        <taxon>Sclerotiniaceae</taxon>
        <taxon>Sclerotinia</taxon>
    </lineage>
</organism>
<keyword evidence="2" id="KW-1185">Reference proteome</keyword>
<dbReference type="EMBL" id="CH476629">
    <property type="protein sequence ID" value="EDO04710.1"/>
    <property type="molecule type" value="Genomic_DNA"/>
</dbReference>
<proteinExistence type="predicted"/>
<protein>
    <submittedName>
        <fullName evidence="1">Uncharacterized protein</fullName>
    </submittedName>
</protein>
<sequence length="114" mass="13189">MEKERRSELEEMIMLWGDLRSRFEVSHTETSSGGREFLHYLSVSTIQFRKKLELNSSLQEEEKAGQTDYTHRLFNCPCVYLEKAIQEMNGVEFDDRTICTAVLSDHKGIGPSLV</sequence>
<dbReference type="AlphaFoldDB" id="A7EPE4"/>
<gene>
    <name evidence="1" type="ORF">SS1G_07193</name>
</gene>